<feature type="compositionally biased region" description="Polar residues" evidence="1">
    <location>
        <begin position="63"/>
        <end position="72"/>
    </location>
</feature>
<dbReference type="EMBL" id="JARPUR010000002">
    <property type="protein sequence ID" value="KAK4882559.1"/>
    <property type="molecule type" value="Genomic_DNA"/>
</dbReference>
<dbReference type="AlphaFoldDB" id="A0AAN7Q104"/>
<evidence type="ECO:0000256" key="1">
    <source>
        <dbReference type="SAM" id="MobiDB-lite"/>
    </source>
</evidence>
<protein>
    <submittedName>
        <fullName evidence="2">Uncharacterized protein</fullName>
    </submittedName>
</protein>
<comment type="caution">
    <text evidence="2">The sequence shown here is derived from an EMBL/GenBank/DDBJ whole genome shotgun (WGS) entry which is preliminary data.</text>
</comment>
<sequence>MNKDLHENEDLIKEFTYKMKLLSGGETRKTVSNCSEYEVTELSEPVEQLEDHNYSLEVDVTSDDNIQSPSTPKEQRNKKKKKLQ</sequence>
<proteinExistence type="predicted"/>
<dbReference type="Proteomes" id="UP001353858">
    <property type="component" value="Unassembled WGS sequence"/>
</dbReference>
<evidence type="ECO:0000313" key="2">
    <source>
        <dbReference type="EMBL" id="KAK4882559.1"/>
    </source>
</evidence>
<feature type="region of interest" description="Disordered" evidence="1">
    <location>
        <begin position="58"/>
        <end position="84"/>
    </location>
</feature>
<keyword evidence="3" id="KW-1185">Reference proteome</keyword>
<organism evidence="2 3">
    <name type="scientific">Aquatica leii</name>
    <dbReference type="NCBI Taxonomy" id="1421715"/>
    <lineage>
        <taxon>Eukaryota</taxon>
        <taxon>Metazoa</taxon>
        <taxon>Ecdysozoa</taxon>
        <taxon>Arthropoda</taxon>
        <taxon>Hexapoda</taxon>
        <taxon>Insecta</taxon>
        <taxon>Pterygota</taxon>
        <taxon>Neoptera</taxon>
        <taxon>Endopterygota</taxon>
        <taxon>Coleoptera</taxon>
        <taxon>Polyphaga</taxon>
        <taxon>Elateriformia</taxon>
        <taxon>Elateroidea</taxon>
        <taxon>Lampyridae</taxon>
        <taxon>Luciolinae</taxon>
        <taxon>Aquatica</taxon>
    </lineage>
</organism>
<evidence type="ECO:0000313" key="3">
    <source>
        <dbReference type="Proteomes" id="UP001353858"/>
    </source>
</evidence>
<name>A0AAN7Q104_9COLE</name>
<accession>A0AAN7Q104</accession>
<gene>
    <name evidence="2" type="ORF">RN001_005878</name>
</gene>
<reference evidence="3" key="1">
    <citation type="submission" date="2023-01" db="EMBL/GenBank/DDBJ databases">
        <title>Key to firefly adult light organ development and bioluminescence: homeobox transcription factors regulate luciferase expression and transportation to peroxisome.</title>
        <authorList>
            <person name="Fu X."/>
        </authorList>
    </citation>
    <scope>NUCLEOTIDE SEQUENCE [LARGE SCALE GENOMIC DNA]</scope>
</reference>